<dbReference type="AlphaFoldDB" id="A0AAC8ZV06"/>
<dbReference type="PRINTS" id="PR00413">
    <property type="entry name" value="HADHALOGNASE"/>
</dbReference>
<keyword evidence="2" id="KW-1185">Reference proteome</keyword>
<dbReference type="SFLD" id="SFLDG01129">
    <property type="entry name" value="C1.5:_HAD__Beta-PGM__Phosphata"/>
    <property type="match status" value="1"/>
</dbReference>
<dbReference type="RefSeq" id="WP_045582991.1">
    <property type="nucleotide sequence ID" value="NZ_CP012402.1"/>
</dbReference>
<dbReference type="Gene3D" id="3.40.50.1000">
    <property type="entry name" value="HAD superfamily/HAD-like"/>
    <property type="match status" value="1"/>
</dbReference>
<reference evidence="1 2" key="2">
    <citation type="journal article" date="2016" name="Genome Announc.">
        <title>Complete Genome Sequence of a Strain of Azospirillum thiophilum Isolated from a Sulfide Spring.</title>
        <authorList>
            <person name="Fomenkov A."/>
            <person name="Vincze T."/>
            <person name="Grabovich M."/>
            <person name="Anton B.P."/>
            <person name="Dubinina G."/>
            <person name="Orlova M."/>
            <person name="Belousova E."/>
            <person name="Roberts R.J."/>
        </authorList>
    </citation>
    <scope>NUCLEOTIDE SEQUENCE [LARGE SCALE GENOMIC DNA]</scope>
    <source>
        <strain evidence="1 2">BV-S</strain>
    </source>
</reference>
<dbReference type="InterPro" id="IPR023198">
    <property type="entry name" value="PGP-like_dom2"/>
</dbReference>
<gene>
    <name evidence="1" type="ORF">AL072_17540</name>
</gene>
<dbReference type="GO" id="GO:0050308">
    <property type="term" value="F:sugar-phosphatase activity"/>
    <property type="evidence" value="ECO:0007669"/>
    <property type="project" value="TreeGrafter"/>
</dbReference>
<dbReference type="SUPFAM" id="SSF56784">
    <property type="entry name" value="HAD-like"/>
    <property type="match status" value="1"/>
</dbReference>
<name>A0AAC8ZV06_9PROT</name>
<dbReference type="SFLD" id="SFLDS00003">
    <property type="entry name" value="Haloacid_Dehalogenase"/>
    <property type="match status" value="1"/>
</dbReference>
<accession>A0AAC8ZV06</accession>
<dbReference type="Pfam" id="PF00702">
    <property type="entry name" value="Hydrolase"/>
    <property type="match status" value="1"/>
</dbReference>
<dbReference type="InterPro" id="IPR036412">
    <property type="entry name" value="HAD-like_sf"/>
</dbReference>
<dbReference type="InterPro" id="IPR051806">
    <property type="entry name" value="HAD-like_SPP"/>
</dbReference>
<protein>
    <submittedName>
        <fullName evidence="1">Glycerol-3-phosphatase</fullName>
    </submittedName>
</protein>
<evidence type="ECO:0000313" key="1">
    <source>
        <dbReference type="EMBL" id="ALG72787.1"/>
    </source>
</evidence>
<dbReference type="SFLD" id="SFLDG01135">
    <property type="entry name" value="C1.5.6:_HAD__Beta-PGM__Phospha"/>
    <property type="match status" value="1"/>
</dbReference>
<sequence>MKPASDTPFRVRAILFDMDGTLIDTKGPVERAWRAWAAHHGIDPDAILAVAHGRRTIETVRRFAPAGLDIEEQVRLVEDRYINDADGVVAVPGARELLAALPRNRWAVVTSAPHGMAETRIRQAGLPLPDLLIGADDVSHGKPDPEGYRNAAVTLGFEPGETLVFEDAPPGLEAGHAAGAWVIALTTTLRPDELAGNLCLPDLAAVRVRVDEDGLEITALGGASGG</sequence>
<dbReference type="InterPro" id="IPR023214">
    <property type="entry name" value="HAD_sf"/>
</dbReference>
<organism evidence="1 2">
    <name type="scientific">Azospirillum thiophilum</name>
    <dbReference type="NCBI Taxonomy" id="528244"/>
    <lineage>
        <taxon>Bacteria</taxon>
        <taxon>Pseudomonadati</taxon>
        <taxon>Pseudomonadota</taxon>
        <taxon>Alphaproteobacteria</taxon>
        <taxon>Rhodospirillales</taxon>
        <taxon>Azospirillaceae</taxon>
        <taxon>Azospirillum</taxon>
    </lineage>
</organism>
<proteinExistence type="predicted"/>
<dbReference type="Gene3D" id="1.10.150.240">
    <property type="entry name" value="Putative phosphatase, domain 2"/>
    <property type="match status" value="1"/>
</dbReference>
<dbReference type="PANTHER" id="PTHR43481:SF4">
    <property type="entry name" value="GLYCEROL-1-PHOSPHATE PHOSPHOHYDROLASE 1-RELATED"/>
    <property type="match status" value="1"/>
</dbReference>
<dbReference type="KEGG" id="ati:AL072_17540"/>
<dbReference type="Proteomes" id="UP000069935">
    <property type="component" value="Chromosome 2"/>
</dbReference>
<dbReference type="PANTHER" id="PTHR43481">
    <property type="entry name" value="FRUCTOSE-1-PHOSPHATE PHOSPHATASE"/>
    <property type="match status" value="1"/>
</dbReference>
<reference evidence="2" key="1">
    <citation type="submission" date="2015-08" db="EMBL/GenBank/DDBJ databases">
        <title>Complete Genome Sequence of Azospirillum thiophilum BV-S.</title>
        <authorList>
            <person name="Fomenkov A."/>
            <person name="Vincze T."/>
            <person name="Grabovich M."/>
            <person name="Dubinina G."/>
            <person name="Orlova M."/>
            <person name="Belousova E."/>
            <person name="Roberts R.J."/>
        </authorList>
    </citation>
    <scope>NUCLEOTIDE SEQUENCE [LARGE SCALE GENOMIC DNA]</scope>
    <source>
        <strain evidence="2">BV-S</strain>
    </source>
</reference>
<dbReference type="NCBIfam" id="TIGR01509">
    <property type="entry name" value="HAD-SF-IA-v3"/>
    <property type="match status" value="1"/>
</dbReference>
<dbReference type="InterPro" id="IPR006439">
    <property type="entry name" value="HAD-SF_hydro_IA"/>
</dbReference>
<dbReference type="EMBL" id="CP012402">
    <property type="protein sequence ID" value="ALG72787.1"/>
    <property type="molecule type" value="Genomic_DNA"/>
</dbReference>
<evidence type="ECO:0000313" key="2">
    <source>
        <dbReference type="Proteomes" id="UP000069935"/>
    </source>
</evidence>